<feature type="compositionally biased region" description="Low complexity" evidence="1">
    <location>
        <begin position="237"/>
        <end position="251"/>
    </location>
</feature>
<feature type="region of interest" description="Disordered" evidence="1">
    <location>
        <begin position="134"/>
        <end position="179"/>
    </location>
</feature>
<feature type="region of interest" description="Disordered" evidence="1">
    <location>
        <begin position="1"/>
        <end position="104"/>
    </location>
</feature>
<feature type="compositionally biased region" description="Basic and acidic residues" evidence="1">
    <location>
        <begin position="48"/>
        <end position="60"/>
    </location>
</feature>
<dbReference type="Proteomes" id="UP000315440">
    <property type="component" value="Unassembled WGS sequence"/>
</dbReference>
<feature type="region of interest" description="Disordered" evidence="1">
    <location>
        <begin position="270"/>
        <end position="294"/>
    </location>
</feature>
<organism evidence="2 3">
    <name type="scientific">Pseudobythopirellula maris</name>
    <dbReference type="NCBI Taxonomy" id="2527991"/>
    <lineage>
        <taxon>Bacteria</taxon>
        <taxon>Pseudomonadati</taxon>
        <taxon>Planctomycetota</taxon>
        <taxon>Planctomycetia</taxon>
        <taxon>Pirellulales</taxon>
        <taxon>Lacipirellulaceae</taxon>
        <taxon>Pseudobythopirellula</taxon>
    </lineage>
</organism>
<sequence>MAETPASESPATESSVADSLTTGVAADTAQTAVGPAMPPPSSSSHKAQLAERELIRETRGEASLPPETPSGASIDSPDFDPSEAYQPDVGLGDPTAPAVSSVETSSRWLAIGVGAGGATMLVAGVLATLALRGGDSEASAPDEPAPVTVTTMKPAIESPETESITTESSANDALATSSETAEEVVVKRVEASLDASNALPPVEIPAAEVTRGESLVGEPIKAVVSPRVVSLPRESDPPAAATRTAPSAAPVPFDPLAHDPAELDLVLRRGPTSAPPAEKKPDNESPSGEKLGPGLDRIFAVRRLDEGLVERADLNRAVVRRGATGPPAVRLSAERLMSIVTPEIELGETPLWEMAEFYTELSAAPITIDPAALRRAGVDAKRLVKTEGTEATLGDTLGEALRQARLGFELRGPHVMVSRLGSTERSQTEHDLSDLLSPEGASLDELVERIALAEAPASAHVQVTDGSVAIDAPRRTHYDLLVFCERLRLARGLPMTSRYPRKLLRVEPTLASLTATLDRRTTFTFIADTRLLEVVQHWRRAAGLVILVDWASLGDASFWPETTIACAVENKPWSVALDAVLGPLGLAWTVVDGETILITTRETAQAAETIEFYPLPTLARTTGEAFAADLAEAEPNATVVYDGASRSAIVRANTATHRRVFARYASLRGGE</sequence>
<feature type="region of interest" description="Disordered" evidence="1">
    <location>
        <begin position="228"/>
        <end position="256"/>
    </location>
</feature>
<accession>A0A5C5ZK83</accession>
<evidence type="ECO:0000313" key="2">
    <source>
        <dbReference type="EMBL" id="TWT87630.1"/>
    </source>
</evidence>
<feature type="compositionally biased region" description="Polar residues" evidence="1">
    <location>
        <begin position="170"/>
        <end position="179"/>
    </location>
</feature>
<gene>
    <name evidence="2" type="ORF">Mal64_31720</name>
</gene>
<proteinExistence type="predicted"/>
<reference evidence="2 3" key="1">
    <citation type="submission" date="2019-02" db="EMBL/GenBank/DDBJ databases">
        <title>Deep-cultivation of Planctomycetes and their phenomic and genomic characterization uncovers novel biology.</title>
        <authorList>
            <person name="Wiegand S."/>
            <person name="Jogler M."/>
            <person name="Boedeker C."/>
            <person name="Pinto D."/>
            <person name="Vollmers J."/>
            <person name="Rivas-Marin E."/>
            <person name="Kohn T."/>
            <person name="Peeters S.H."/>
            <person name="Heuer A."/>
            <person name="Rast P."/>
            <person name="Oberbeckmann S."/>
            <person name="Bunk B."/>
            <person name="Jeske O."/>
            <person name="Meyerdierks A."/>
            <person name="Storesund J.E."/>
            <person name="Kallscheuer N."/>
            <person name="Luecker S."/>
            <person name="Lage O.M."/>
            <person name="Pohl T."/>
            <person name="Merkel B.J."/>
            <person name="Hornburger P."/>
            <person name="Mueller R.-W."/>
            <person name="Bruemmer F."/>
            <person name="Labrenz M."/>
            <person name="Spormann A.M."/>
            <person name="Op Den Camp H."/>
            <person name="Overmann J."/>
            <person name="Amann R."/>
            <person name="Jetten M.S.M."/>
            <person name="Mascher T."/>
            <person name="Medema M.H."/>
            <person name="Devos D.P."/>
            <person name="Kaster A.-K."/>
            <person name="Ovreas L."/>
            <person name="Rohde M."/>
            <person name="Galperin M.Y."/>
            <person name="Jogler C."/>
        </authorList>
    </citation>
    <scope>NUCLEOTIDE SEQUENCE [LARGE SCALE GENOMIC DNA]</scope>
    <source>
        <strain evidence="2 3">Mal64</strain>
    </source>
</reference>
<evidence type="ECO:0000256" key="1">
    <source>
        <dbReference type="SAM" id="MobiDB-lite"/>
    </source>
</evidence>
<comment type="caution">
    <text evidence="2">The sequence shown here is derived from an EMBL/GenBank/DDBJ whole genome shotgun (WGS) entry which is preliminary data.</text>
</comment>
<dbReference type="AlphaFoldDB" id="A0A5C5ZK83"/>
<evidence type="ECO:0000313" key="3">
    <source>
        <dbReference type="Proteomes" id="UP000315440"/>
    </source>
</evidence>
<feature type="compositionally biased region" description="Low complexity" evidence="1">
    <location>
        <begin position="156"/>
        <end position="169"/>
    </location>
</feature>
<feature type="compositionally biased region" description="Polar residues" evidence="1">
    <location>
        <begin position="1"/>
        <end position="22"/>
    </location>
</feature>
<name>A0A5C5ZK83_9BACT</name>
<dbReference type="EMBL" id="SJPQ01000003">
    <property type="protein sequence ID" value="TWT87630.1"/>
    <property type="molecule type" value="Genomic_DNA"/>
</dbReference>
<protein>
    <submittedName>
        <fullName evidence="2">Uncharacterized protein</fullName>
    </submittedName>
</protein>
<keyword evidence="3" id="KW-1185">Reference proteome</keyword>